<reference evidence="2" key="1">
    <citation type="submission" date="2020-11" db="EMBL/GenBank/DDBJ databases">
        <authorList>
            <person name="Tran Van P."/>
        </authorList>
    </citation>
    <scope>NUCLEOTIDE SEQUENCE</scope>
</reference>
<dbReference type="OrthoDB" id="6331336at2759"/>
<dbReference type="EMBL" id="OB684549">
    <property type="protein sequence ID" value="CAD7237082.1"/>
    <property type="molecule type" value="Genomic_DNA"/>
</dbReference>
<evidence type="ECO:0000256" key="1">
    <source>
        <dbReference type="SAM" id="MobiDB-lite"/>
    </source>
</evidence>
<dbReference type="Pfam" id="PF00059">
    <property type="entry name" value="Lectin_C"/>
    <property type="match status" value="1"/>
</dbReference>
<organism evidence="2">
    <name type="scientific">Cyprideis torosa</name>
    <dbReference type="NCBI Taxonomy" id="163714"/>
    <lineage>
        <taxon>Eukaryota</taxon>
        <taxon>Metazoa</taxon>
        <taxon>Ecdysozoa</taxon>
        <taxon>Arthropoda</taxon>
        <taxon>Crustacea</taxon>
        <taxon>Oligostraca</taxon>
        <taxon>Ostracoda</taxon>
        <taxon>Podocopa</taxon>
        <taxon>Podocopida</taxon>
        <taxon>Cytherocopina</taxon>
        <taxon>Cytheroidea</taxon>
        <taxon>Cytherideidae</taxon>
        <taxon>Cyprideis</taxon>
    </lineage>
</organism>
<evidence type="ECO:0000313" key="2">
    <source>
        <dbReference type="EMBL" id="CAD7237082.1"/>
    </source>
</evidence>
<accession>A0A7R8WXK7</accession>
<feature type="region of interest" description="Disordered" evidence="1">
    <location>
        <begin position="92"/>
        <end position="113"/>
    </location>
</feature>
<sequence>METAEELYELTNFLMDFDFPSSNYWIGAQEQGYSGHYRWPSSGKPVISTNWNVNYTASDGRENDVVVFWRSSDWHWNDEPKTNTHYELCEADPADLTKQQTESEFGMKNRNMP</sequence>
<gene>
    <name evidence="2" type="ORF">CTOB1V02_LOCUS14897</name>
</gene>
<protein>
    <submittedName>
        <fullName evidence="2">Uncharacterized protein</fullName>
    </submittedName>
</protein>
<dbReference type="InterPro" id="IPR016186">
    <property type="entry name" value="C-type_lectin-like/link_sf"/>
</dbReference>
<dbReference type="CDD" id="cd00037">
    <property type="entry name" value="CLECT"/>
    <property type="match status" value="1"/>
</dbReference>
<dbReference type="Gene3D" id="3.10.100.10">
    <property type="entry name" value="Mannose-Binding Protein A, subunit A"/>
    <property type="match status" value="1"/>
</dbReference>
<dbReference type="PROSITE" id="PS50041">
    <property type="entry name" value="C_TYPE_LECTIN_2"/>
    <property type="match status" value="1"/>
</dbReference>
<dbReference type="InterPro" id="IPR016187">
    <property type="entry name" value="CTDL_fold"/>
</dbReference>
<dbReference type="InterPro" id="IPR001304">
    <property type="entry name" value="C-type_lectin-like"/>
</dbReference>
<name>A0A7R8WXK7_9CRUS</name>
<dbReference type="SUPFAM" id="SSF56436">
    <property type="entry name" value="C-type lectin-like"/>
    <property type="match status" value="1"/>
</dbReference>
<dbReference type="AlphaFoldDB" id="A0A7R8WXK7"/>
<proteinExistence type="predicted"/>